<dbReference type="EMBL" id="BMGK01000004">
    <property type="protein sequence ID" value="GGD90577.1"/>
    <property type="molecule type" value="Genomic_DNA"/>
</dbReference>
<proteinExistence type="predicted"/>
<name>A0A8J2V9V3_9FLAO</name>
<organism evidence="2 3">
    <name type="scientific">Planktosalinus lacus</name>
    <dbReference type="NCBI Taxonomy" id="1526573"/>
    <lineage>
        <taxon>Bacteria</taxon>
        <taxon>Pseudomonadati</taxon>
        <taxon>Bacteroidota</taxon>
        <taxon>Flavobacteriia</taxon>
        <taxon>Flavobacteriales</taxon>
        <taxon>Flavobacteriaceae</taxon>
        <taxon>Planktosalinus</taxon>
    </lineage>
</organism>
<dbReference type="RefSeq" id="WP_188440758.1">
    <property type="nucleotide sequence ID" value="NZ_BMGK01000004.1"/>
</dbReference>
<evidence type="ECO:0000313" key="3">
    <source>
        <dbReference type="Proteomes" id="UP000652231"/>
    </source>
</evidence>
<dbReference type="AlphaFoldDB" id="A0A8J2V9V3"/>
<reference evidence="2" key="2">
    <citation type="submission" date="2020-09" db="EMBL/GenBank/DDBJ databases">
        <authorList>
            <person name="Sun Q."/>
            <person name="Zhou Y."/>
        </authorList>
    </citation>
    <scope>NUCLEOTIDE SEQUENCE</scope>
    <source>
        <strain evidence="2">CGMCC 1.12924</strain>
    </source>
</reference>
<gene>
    <name evidence="2" type="ORF">GCM10011312_13120</name>
</gene>
<feature type="chain" id="PRO_5035159167" evidence="1">
    <location>
        <begin position="22"/>
        <end position="287"/>
    </location>
</feature>
<comment type="caution">
    <text evidence="2">The sequence shown here is derived from an EMBL/GenBank/DDBJ whole genome shotgun (WGS) entry which is preliminary data.</text>
</comment>
<dbReference type="Proteomes" id="UP000652231">
    <property type="component" value="Unassembled WGS sequence"/>
</dbReference>
<keyword evidence="1" id="KW-0732">Signal</keyword>
<reference evidence="2" key="1">
    <citation type="journal article" date="2014" name="Int. J. Syst. Evol. Microbiol.">
        <title>Complete genome sequence of Corynebacterium casei LMG S-19264T (=DSM 44701T), isolated from a smear-ripened cheese.</title>
        <authorList>
            <consortium name="US DOE Joint Genome Institute (JGI-PGF)"/>
            <person name="Walter F."/>
            <person name="Albersmeier A."/>
            <person name="Kalinowski J."/>
            <person name="Ruckert C."/>
        </authorList>
    </citation>
    <scope>NUCLEOTIDE SEQUENCE</scope>
    <source>
        <strain evidence="2">CGMCC 1.12924</strain>
    </source>
</reference>
<evidence type="ECO:0000256" key="1">
    <source>
        <dbReference type="SAM" id="SignalP"/>
    </source>
</evidence>
<protein>
    <submittedName>
        <fullName evidence="2">Uncharacterized protein</fullName>
    </submittedName>
</protein>
<evidence type="ECO:0000313" key="2">
    <source>
        <dbReference type="EMBL" id="GGD90577.1"/>
    </source>
</evidence>
<sequence>MKTFKNVLILCTFLFTAGAFAQQNYTVNGNTYSLKTEVEGPITLLWNVIDNEYRYFAKKGNEIIELKNTRINGKYQEEYKATLRQLTTDHPVDPSKTNITLPGLRAYINQYNTLADPNFEEKTTQFELETRLGVFAGISNNTSTTNPENVFAPLAGLEFEITDNVVLKRHSIVLQFRHSFKADEYDLTFSQIALNYRFKFIYSEKIAVFAQAKLFTLTFSTLDENNAEGLEDLKNTSLNAPLGLGLGMDYKLGNGYLTLGVNDLVSPGIDANDEFSMDVTLGYKFSL</sequence>
<keyword evidence="3" id="KW-1185">Reference proteome</keyword>
<feature type="signal peptide" evidence="1">
    <location>
        <begin position="1"/>
        <end position="21"/>
    </location>
</feature>
<accession>A0A8J2V9V3</accession>